<accession>A0ACC0KES6</accession>
<sequence length="2125" mass="237150">MMHQQSMMVGDMLPVHPELPVHGEEMNNVGYENSGSHAYDDLFPALPHSAPPVQRHIQQATSKLRVGSSLHTQVFHVPYEERKLDNANTFGEGESLRTCQAITKDTGAHIEISTSKDGSLTFLLTGKHSAVLDARRKILTHFQQQGQKLKDLEKVTATKISVPGIADNSEIVTITGTKEGIEKAEHEIRVCSEEQSRKAFERITVPKIYHPFIQGPYGERVAAISAETGARIHIPPSSTQSDDIVVAGEKNGAKKCSTVRVEVPKSQHKYVIGSRGSTIHEILKETGVSVEMPPPDSPTGTITLHGPHNKIGLALSKVCEKANSVKTATVDAPTWIHKYIIGKNGSNIKKITQDFSKVHVDMSHSEDKLKIDGPPEEVERAQLELNDFVQNLIATLTYVELTVDPKFFKHIIGKSGANINRLKDETGVVINIIENEGNNVIRIEGSHQGVADAERKLREMVMKLENERSKEVYVDHRYIKSLIGVRGDKIKEIREKFERVLITLPDQGQKRSPIKLRGPQEDIEKCEKHLHKLIKEIAESSYVQEVPIFKQFHKFIIGKGGANLRKIRDETQTQIDLPAEGDDSDVITVRGKRENVEDAVKRIQQIHNEKANVVTEEVTIAPKYYNSLIGAGGKLIHSIMEECGGVLIKFPPADSDSDKVVIKVLRRIADDCGGVQISFPRQGVNSDRVVLKGPKECIEAAKTRILEIIEDLEAKVTIECIIPQRHHRTVMGARGSKVKDITAECDVQIKFPERDTAEAADIPVRNGDEEAGANDVIRITGRPENCEAAKKALLEQVPITIEVEVPNELHRLLAGQKRRELMQTYDVHLLLPPNEEQTDIVKLKFKVDPEYHPLVIGKGGGVITKIRTDYGVQINLPKRGEPEDDVITIQGYEDKAQQAKDAILAIVHQLCMYLCLSFGRVGADMRCTLTPLFRNNLLSQFHKGLEKADTHFENQIRSYKVPTIKNVPRPINENTSSGPPESLLDYYPLAEYCNGMLIVLNMLRVTAPLNIVKEVYNAYRNSFNKAVQGHALSKVCEKANSVKTATVDAPTWIHKYIIGKNGSNIKKITQDFSKVHVDMSHSEDKLKIDGPPEEVERAQLELNDFVQNLIATLTYVELTVDPKFFKHIIGKSGANINRLKDETGVVINIIENEGNNVIRIEGSHQGVADAERKLREMVMKLENERSKEVYVDHRYIKSLIGVRGDKIKEIREKFERVLITLPDQGQKRSPIKLRGPQEDIEKCEKHLHKLIKEIAESSYVQEVPIFKQFHKFIIGKGGANLRKIRDETQTQIDLPAEGDDSDVITVRGKRENVEDAVKRIQQIHNEKANVVTEEVTIAPKYYNSLIGAGGKLIHSIMEECGGVLIKFPPADSDSDKVVIKLLAHASERELTSHTATVRARAEHHKFLIGKSGANIKKIREHTGARIIFPTDKDEDKEAIFIIGREEQVEAARKQLEAAVADISNVSESEMAVAPRHHRHFVARRGEVLRRIADDCGGVQISFPRQGVNSDRVVLKGPKECIEAAKTRILEIIEDLEAKVTIECIIPQRHHRTVMGARGSKVKDITAECDVQIKFPERDTAEAADIPVRNGDEEAGANDVIRITGRPENCEAAKKALLEQVPITIEVEVPNELHRLLAGQKRRELMQTYDVHLLLPPNEEQTDIVKVTGTPTNVEKAKHALVDKIVEMEKEKEDRALRSFELKFKVDPEYHPLVIGKGGGVITKIRTDYGVQINLPKRGEPEDDVITIQGYEDKAQQAKDAILAIVHQLVDIDPRIHRRLIGLRGKNIRKIMDEYKVDIRFPKQGDDSIVVITGDEDNVLDAKDHLLNVAEEYCWRPSRPRRPRLPPPPPPPLRPPPALLSRSLKIPFESARSASLACEVLNVDTELKGSGIKRDISTNDPYSDFVVAQTVNHFKVPNTCVCTRKENCMKHNYLVTDSEIKENSVPQLHDLNIRHVFKKRQTNPTIKLFEIYRKFIYFLLLPDRHKSNHKKYLVISHKNKKLALIYFQFNNDVASPDKKKLLSNTLISKCLSEIKLFQVAVVVVELFAVAAVAEFVVVAAAAAAVVVVVVIVVVVFAAAAVVFVVAAAAVFVVVVVVVAAAVVAVVAAVAVVAGTAFVDVIVAFAG</sequence>
<evidence type="ECO:0000313" key="2">
    <source>
        <dbReference type="Proteomes" id="UP001064048"/>
    </source>
</evidence>
<proteinExistence type="predicted"/>
<name>A0ACC0KES6_CHOFU</name>
<feature type="non-terminal residue" evidence="1">
    <location>
        <position position="2125"/>
    </location>
</feature>
<dbReference type="EMBL" id="CM046105">
    <property type="protein sequence ID" value="KAI8434967.1"/>
    <property type="molecule type" value="Genomic_DNA"/>
</dbReference>
<organism evidence="1 2">
    <name type="scientific">Choristoneura fumiferana</name>
    <name type="common">Spruce budworm moth</name>
    <name type="synonym">Archips fumiferana</name>
    <dbReference type="NCBI Taxonomy" id="7141"/>
    <lineage>
        <taxon>Eukaryota</taxon>
        <taxon>Metazoa</taxon>
        <taxon>Ecdysozoa</taxon>
        <taxon>Arthropoda</taxon>
        <taxon>Hexapoda</taxon>
        <taxon>Insecta</taxon>
        <taxon>Pterygota</taxon>
        <taxon>Neoptera</taxon>
        <taxon>Endopterygota</taxon>
        <taxon>Lepidoptera</taxon>
        <taxon>Glossata</taxon>
        <taxon>Ditrysia</taxon>
        <taxon>Tortricoidea</taxon>
        <taxon>Tortricidae</taxon>
        <taxon>Tortricinae</taxon>
        <taxon>Choristoneura</taxon>
    </lineage>
</organism>
<protein>
    <submittedName>
        <fullName evidence="1">Uncharacterized protein</fullName>
    </submittedName>
</protein>
<reference evidence="1 2" key="1">
    <citation type="journal article" date="2022" name="Genome Biol. Evol.">
        <title>The Spruce Budworm Genome: Reconstructing the Evolutionary History of Antifreeze Proteins.</title>
        <authorList>
            <person name="Beliveau C."/>
            <person name="Gagne P."/>
            <person name="Picq S."/>
            <person name="Vernygora O."/>
            <person name="Keeling C.I."/>
            <person name="Pinkney K."/>
            <person name="Doucet D."/>
            <person name="Wen F."/>
            <person name="Johnston J.S."/>
            <person name="Maaroufi H."/>
            <person name="Boyle B."/>
            <person name="Laroche J."/>
            <person name="Dewar K."/>
            <person name="Juretic N."/>
            <person name="Blackburn G."/>
            <person name="Nisole A."/>
            <person name="Brunet B."/>
            <person name="Brandao M."/>
            <person name="Lumley L."/>
            <person name="Duan J."/>
            <person name="Quan G."/>
            <person name="Lucarotti C.J."/>
            <person name="Roe A.D."/>
            <person name="Sperling F.A.H."/>
            <person name="Levesque R.C."/>
            <person name="Cusson M."/>
        </authorList>
    </citation>
    <scope>NUCLEOTIDE SEQUENCE [LARGE SCALE GENOMIC DNA]</scope>
    <source>
        <strain evidence="1">Glfc:IPQL:Cfum</strain>
    </source>
</reference>
<dbReference type="Proteomes" id="UP001064048">
    <property type="component" value="Chromosome 5"/>
</dbReference>
<evidence type="ECO:0000313" key="1">
    <source>
        <dbReference type="EMBL" id="KAI8434967.1"/>
    </source>
</evidence>
<gene>
    <name evidence="1" type="ORF">MSG28_003426</name>
</gene>
<comment type="caution">
    <text evidence="1">The sequence shown here is derived from an EMBL/GenBank/DDBJ whole genome shotgun (WGS) entry which is preliminary data.</text>
</comment>
<keyword evidence="2" id="KW-1185">Reference proteome</keyword>